<accession>A0A371JQU0</accession>
<comment type="caution">
    <text evidence="2">The sequence shown here is derived from an EMBL/GenBank/DDBJ whole genome shotgun (WGS) entry which is preliminary data.</text>
</comment>
<proteinExistence type="predicted"/>
<evidence type="ECO:0000313" key="2">
    <source>
        <dbReference type="EMBL" id="RDY59881.1"/>
    </source>
</evidence>
<gene>
    <name evidence="2" type="ORF">DX873_11055</name>
</gene>
<feature type="chain" id="PRO_5017035828" evidence="1">
    <location>
        <begin position="24"/>
        <end position="145"/>
    </location>
</feature>
<protein>
    <submittedName>
        <fullName evidence="2">Uncharacterized protein</fullName>
    </submittedName>
</protein>
<evidence type="ECO:0000313" key="3">
    <source>
        <dbReference type="Proteomes" id="UP000261828"/>
    </source>
</evidence>
<feature type="signal peptide" evidence="1">
    <location>
        <begin position="1"/>
        <end position="23"/>
    </location>
</feature>
<evidence type="ECO:0000256" key="1">
    <source>
        <dbReference type="SAM" id="SignalP"/>
    </source>
</evidence>
<name>A0A371JQU0_9FLAO</name>
<dbReference type="PROSITE" id="PS51257">
    <property type="entry name" value="PROKAR_LIPOPROTEIN"/>
    <property type="match status" value="1"/>
</dbReference>
<keyword evidence="3" id="KW-1185">Reference proteome</keyword>
<keyword evidence="1" id="KW-0732">Signal</keyword>
<dbReference type="Proteomes" id="UP000261828">
    <property type="component" value="Unassembled WGS sequence"/>
</dbReference>
<dbReference type="AlphaFoldDB" id="A0A371JQU0"/>
<dbReference type="EMBL" id="QTJX01000002">
    <property type="protein sequence ID" value="RDY59881.1"/>
    <property type="molecule type" value="Genomic_DNA"/>
</dbReference>
<dbReference type="OrthoDB" id="893802at2"/>
<organism evidence="2 3">
    <name type="scientific">Flagellimonas nanhaiensis</name>
    <dbReference type="NCBI Taxonomy" id="2292706"/>
    <lineage>
        <taxon>Bacteria</taxon>
        <taxon>Pseudomonadati</taxon>
        <taxon>Bacteroidota</taxon>
        <taxon>Flavobacteriia</taxon>
        <taxon>Flavobacteriales</taxon>
        <taxon>Flavobacteriaceae</taxon>
        <taxon>Flagellimonas</taxon>
    </lineage>
</organism>
<sequence length="145" mass="16597">MRKMRMPMLILVVCFLFSSCDLDNESPNFHFTTLNVVEASLPESFELNRTYNIDVTYIRPDGCTYFEGFDISKVGQTDRDVAVIGTVITDEDTACTQAIEEVVATLPFQVIFTEDYNFRFYAGQDENENPIYLEYTVPVEVDPTN</sequence>
<dbReference type="RefSeq" id="WP_116184492.1">
    <property type="nucleotide sequence ID" value="NZ_QTJX01000002.1"/>
</dbReference>
<reference evidence="2 3" key="1">
    <citation type="submission" date="2018-08" db="EMBL/GenBank/DDBJ databases">
        <title>Muricauda nanhaiensis sp. nov., isolated from seawater of the South China Sea.</title>
        <authorList>
            <person name="Dang Y."/>
        </authorList>
    </citation>
    <scope>NUCLEOTIDE SEQUENCE [LARGE SCALE GENOMIC DNA]</scope>
    <source>
        <strain evidence="2 3">SM1704</strain>
    </source>
</reference>